<gene>
    <name evidence="2" type="ORF">CDAUBV1_LOCUS5075</name>
</gene>
<evidence type="ECO:0000256" key="1">
    <source>
        <dbReference type="SAM" id="Phobius"/>
    </source>
</evidence>
<keyword evidence="1" id="KW-1133">Transmembrane helix</keyword>
<name>A0AAV2T5N9_CALDB</name>
<feature type="transmembrane region" description="Helical" evidence="1">
    <location>
        <begin position="43"/>
        <end position="67"/>
    </location>
</feature>
<evidence type="ECO:0000313" key="3">
    <source>
        <dbReference type="Proteomes" id="UP001497525"/>
    </source>
</evidence>
<evidence type="ECO:0000313" key="2">
    <source>
        <dbReference type="EMBL" id="CAL5132231.1"/>
    </source>
</evidence>
<accession>A0AAV2T5N9</accession>
<reference evidence="2" key="1">
    <citation type="submission" date="2024-06" db="EMBL/GenBank/DDBJ databases">
        <authorList>
            <person name="Liu X."/>
            <person name="Lenzi L."/>
            <person name="Haldenby T S."/>
            <person name="Uol C."/>
        </authorList>
    </citation>
    <scope>NUCLEOTIDE SEQUENCE</scope>
</reference>
<sequence length="134" mass="14473">MASITPMRAMYLVTLAIVIVCGIVAVSIDSTVRNANNDTQRAYVAFNVLGVIFILLAFFLMILVVTACNDHYKAIMLSIIICTGLSMICYAVSAGVQTSIMNFPPMAWSLSALWSSVIAVVIALVFLFSDPESI</sequence>
<organism evidence="2 3">
    <name type="scientific">Calicophoron daubneyi</name>
    <name type="common">Rumen fluke</name>
    <name type="synonym">Paramphistomum daubneyi</name>
    <dbReference type="NCBI Taxonomy" id="300641"/>
    <lineage>
        <taxon>Eukaryota</taxon>
        <taxon>Metazoa</taxon>
        <taxon>Spiralia</taxon>
        <taxon>Lophotrochozoa</taxon>
        <taxon>Platyhelminthes</taxon>
        <taxon>Trematoda</taxon>
        <taxon>Digenea</taxon>
        <taxon>Plagiorchiida</taxon>
        <taxon>Pronocephalata</taxon>
        <taxon>Paramphistomoidea</taxon>
        <taxon>Paramphistomidae</taxon>
        <taxon>Calicophoron</taxon>
    </lineage>
</organism>
<protein>
    <submittedName>
        <fullName evidence="2">Uncharacterized protein</fullName>
    </submittedName>
</protein>
<dbReference type="AlphaFoldDB" id="A0AAV2T5N9"/>
<feature type="transmembrane region" description="Helical" evidence="1">
    <location>
        <begin position="74"/>
        <end position="94"/>
    </location>
</feature>
<comment type="caution">
    <text evidence="2">The sequence shown here is derived from an EMBL/GenBank/DDBJ whole genome shotgun (WGS) entry which is preliminary data.</text>
</comment>
<keyword evidence="1" id="KW-0472">Membrane</keyword>
<proteinExistence type="predicted"/>
<feature type="transmembrane region" description="Helical" evidence="1">
    <location>
        <begin position="106"/>
        <end position="128"/>
    </location>
</feature>
<dbReference type="EMBL" id="CAXLJL010000123">
    <property type="protein sequence ID" value="CAL5132231.1"/>
    <property type="molecule type" value="Genomic_DNA"/>
</dbReference>
<keyword evidence="1" id="KW-0812">Transmembrane</keyword>
<dbReference type="Proteomes" id="UP001497525">
    <property type="component" value="Unassembled WGS sequence"/>
</dbReference>